<sequence>MAQREFGGYAVMVIGAGKGSSAGVAPGMEQLELEQKLGKYLGQSGPVWELERLWVEGDREVLFIVVDPPKNGDPIHVCRGEFQGGNPSGSVKDGDVLIRKNGRTTLASSADIDALANRLKHSNRERPDFTVHVNNASSYEVSDEEVEQFLDTFVERARRRSVPKGSTRNFVLGGLTIPGTFVEQQTMDHFDREVDGWRRLAEETNADDAIDKLAGAFLPAAHVSVGNAVVGHVEGLAVTVTITNAYAVDWADAGSLNWSNILPPVARQWGIPVSPSIDYRTARHYYELEWSTTDSEVILRIELDSLPPEEIWRSDGDDFVLLALDPEAESLTASWRATARGFDTVFSGDFQIPVQCRNHLTTILERLPRS</sequence>
<keyword evidence="2" id="KW-1185">Reference proteome</keyword>
<evidence type="ECO:0000313" key="2">
    <source>
        <dbReference type="Proteomes" id="UP001220456"/>
    </source>
</evidence>
<evidence type="ECO:0000313" key="1">
    <source>
        <dbReference type="EMBL" id="MDF9278429.1"/>
    </source>
</evidence>
<reference evidence="1 2" key="1">
    <citation type="journal article" date="2023" name="Int. J. Syst. Evol. Microbiol.">
        <title>Arthrobacter vasquezii sp. nov., isolated from a soil sample from Union Glacier, Antarctica.</title>
        <authorList>
            <person name="Valenzuela-Ibaceta F."/>
            <person name="Carrasco V."/>
            <person name="Lagos-Moraga S."/>
            <person name="Dietz-Vargas C."/>
            <person name="Navarro C.A."/>
            <person name="Perez-Donoso J.M."/>
        </authorList>
    </citation>
    <scope>NUCLEOTIDE SEQUENCE [LARGE SCALE GENOMIC DNA]</scope>
    <source>
        <strain evidence="1 2">EH-1B-1</strain>
    </source>
</reference>
<dbReference type="EMBL" id="JAROKN010000031">
    <property type="protein sequence ID" value="MDF9278429.1"/>
    <property type="molecule type" value="Genomic_DNA"/>
</dbReference>
<name>A0ABT6CZI1_9MICC</name>
<gene>
    <name evidence="1" type="ORF">P4U43_11580</name>
</gene>
<proteinExistence type="predicted"/>
<comment type="caution">
    <text evidence="1">The sequence shown here is derived from an EMBL/GenBank/DDBJ whole genome shotgun (WGS) entry which is preliminary data.</text>
</comment>
<dbReference type="Proteomes" id="UP001220456">
    <property type="component" value="Unassembled WGS sequence"/>
</dbReference>
<accession>A0ABT6CZI1</accession>
<protein>
    <recommendedName>
        <fullName evidence="3">PDZ domain-containing protein</fullName>
    </recommendedName>
</protein>
<organism evidence="1 2">
    <name type="scientific">Arthrobacter vasquezii</name>
    <dbReference type="NCBI Taxonomy" id="2977629"/>
    <lineage>
        <taxon>Bacteria</taxon>
        <taxon>Bacillati</taxon>
        <taxon>Actinomycetota</taxon>
        <taxon>Actinomycetes</taxon>
        <taxon>Micrococcales</taxon>
        <taxon>Micrococcaceae</taxon>
        <taxon>Arthrobacter</taxon>
    </lineage>
</organism>
<evidence type="ECO:0008006" key="3">
    <source>
        <dbReference type="Google" id="ProtNLM"/>
    </source>
</evidence>
<dbReference type="RefSeq" id="WP_277358872.1">
    <property type="nucleotide sequence ID" value="NZ_JAROKN010000031.1"/>
</dbReference>